<gene>
    <name evidence="2" type="ORF">W5A_13410</name>
</gene>
<comment type="caution">
    <text evidence="2">The sequence shown here is derived from an EMBL/GenBank/DDBJ whole genome shotgun (WGS) entry which is preliminary data.</text>
</comment>
<evidence type="ECO:0000313" key="3">
    <source>
        <dbReference type="Proteomes" id="UP000005938"/>
    </source>
</evidence>
<proteinExistence type="predicted"/>
<feature type="chain" id="PRO_5003634843" description="GLPGLI family protein" evidence="1">
    <location>
        <begin position="19"/>
        <end position="250"/>
    </location>
</feature>
<accession>I0W5J2</accession>
<feature type="signal peptide" evidence="1">
    <location>
        <begin position="1"/>
        <end position="18"/>
    </location>
</feature>
<dbReference type="EMBL" id="AJJU01000041">
    <property type="protein sequence ID" value="EID71658.1"/>
    <property type="molecule type" value="Genomic_DNA"/>
</dbReference>
<dbReference type="OrthoDB" id="1256136at2"/>
<dbReference type="AlphaFoldDB" id="I0W5J2"/>
<dbReference type="eggNOG" id="ENOG5032WWR">
    <property type="taxonomic scope" value="Bacteria"/>
</dbReference>
<dbReference type="Proteomes" id="UP000005938">
    <property type="component" value="Unassembled WGS sequence"/>
</dbReference>
<dbReference type="InterPro" id="IPR005901">
    <property type="entry name" value="GLPGLI"/>
</dbReference>
<keyword evidence="1" id="KW-0732">Signal</keyword>
<dbReference type="Pfam" id="PF09697">
    <property type="entry name" value="Porph_ging"/>
    <property type="match status" value="1"/>
</dbReference>
<evidence type="ECO:0000256" key="1">
    <source>
        <dbReference type="SAM" id="SignalP"/>
    </source>
</evidence>
<organism evidence="2 3">
    <name type="scientific">Imtechella halotolerans K1</name>
    <dbReference type="NCBI Taxonomy" id="946077"/>
    <lineage>
        <taxon>Bacteria</taxon>
        <taxon>Pseudomonadati</taxon>
        <taxon>Bacteroidota</taxon>
        <taxon>Flavobacteriia</taxon>
        <taxon>Flavobacteriales</taxon>
        <taxon>Flavobacteriaceae</taxon>
        <taxon>Imtechella</taxon>
    </lineage>
</organism>
<keyword evidence="3" id="KW-1185">Reference proteome</keyword>
<dbReference type="STRING" id="946077.W5A_13410"/>
<evidence type="ECO:0008006" key="4">
    <source>
        <dbReference type="Google" id="ProtNLM"/>
    </source>
</evidence>
<sequence>MKKIFLTLSLLMVITLSAQNKEKIIKISYSAYPISTHDTPPEDSELFKIHPETVELAKGYQYKYSLYIDLQSNQSIYKLDTIIINKPAGTENVQYMVNDRLDFVIKKDANEVKKYEQIFQREFYSEGATEDIEWVLTDETKVISGMSCKKAVSKNKDMLLTVWYTDKVPVPYGPVNYFGLPGLVIWSEDFFWTTEIEKLGYADDFDFKKEMEKINTLFEENKKGKTINESLLIIKKAELVKSMIEQMQKS</sequence>
<dbReference type="RefSeq" id="WP_008241559.1">
    <property type="nucleotide sequence ID" value="NZ_AJJU01000041.1"/>
</dbReference>
<evidence type="ECO:0000313" key="2">
    <source>
        <dbReference type="EMBL" id="EID71658.1"/>
    </source>
</evidence>
<reference evidence="2 3" key="1">
    <citation type="journal article" date="2012" name="J. Bacteriol.">
        <title>Genome Sequence of the Halotolerant Bacterium Imtechella halotolerans K1T.</title>
        <authorList>
            <person name="Kumar S."/>
            <person name="Vikram S."/>
            <person name="Subramanian S."/>
            <person name="Raghava G.P."/>
            <person name="Pinnaka A.K."/>
        </authorList>
    </citation>
    <scope>NUCLEOTIDE SEQUENCE [LARGE SCALE GENOMIC DNA]</scope>
    <source>
        <strain evidence="2 3">K1</strain>
    </source>
</reference>
<protein>
    <recommendedName>
        <fullName evidence="4">GLPGLI family protein</fullName>
    </recommendedName>
</protein>
<dbReference type="NCBIfam" id="TIGR01200">
    <property type="entry name" value="GLPGLI"/>
    <property type="match status" value="1"/>
</dbReference>
<name>I0W5J2_9FLAO</name>